<feature type="compositionally biased region" description="Acidic residues" evidence="4">
    <location>
        <begin position="214"/>
        <end position="224"/>
    </location>
</feature>
<evidence type="ECO:0000256" key="1">
    <source>
        <dbReference type="ARBA" id="ARBA00022723"/>
    </source>
</evidence>
<feature type="compositionally biased region" description="Polar residues" evidence="4">
    <location>
        <begin position="978"/>
        <end position="993"/>
    </location>
</feature>
<dbReference type="SMART" id="SM00066">
    <property type="entry name" value="GAL4"/>
    <property type="match status" value="1"/>
</dbReference>
<feature type="region of interest" description="Disordered" evidence="4">
    <location>
        <begin position="198"/>
        <end position="226"/>
    </location>
</feature>
<evidence type="ECO:0000313" key="7">
    <source>
        <dbReference type="Proteomes" id="UP000481288"/>
    </source>
</evidence>
<dbReference type="GO" id="GO:0003677">
    <property type="term" value="F:DNA binding"/>
    <property type="evidence" value="ECO:0007669"/>
    <property type="project" value="InterPro"/>
</dbReference>
<dbReference type="CDD" id="cd12148">
    <property type="entry name" value="fungal_TF_MHR"/>
    <property type="match status" value="1"/>
</dbReference>
<dbReference type="Gene3D" id="4.10.240.10">
    <property type="entry name" value="Zn(2)-C6 fungal-type DNA-binding domain"/>
    <property type="match status" value="1"/>
</dbReference>
<feature type="compositionally biased region" description="Basic and acidic residues" evidence="4">
    <location>
        <begin position="1"/>
        <end position="28"/>
    </location>
</feature>
<feature type="coiled-coil region" evidence="3">
    <location>
        <begin position="139"/>
        <end position="187"/>
    </location>
</feature>
<gene>
    <name evidence="6" type="ORF">LCER1_G009096</name>
</gene>
<feature type="compositionally biased region" description="Polar residues" evidence="4">
    <location>
        <begin position="806"/>
        <end position="825"/>
    </location>
</feature>
<dbReference type="PROSITE" id="PS50048">
    <property type="entry name" value="ZN2_CY6_FUNGAL_2"/>
    <property type="match status" value="1"/>
</dbReference>
<evidence type="ECO:0000259" key="5">
    <source>
        <dbReference type="PROSITE" id="PS50048"/>
    </source>
</evidence>
<feature type="domain" description="Zn(2)-C6 fungal-type" evidence="5">
    <location>
        <begin position="105"/>
        <end position="134"/>
    </location>
</feature>
<dbReference type="PANTHER" id="PTHR47654">
    <property type="entry name" value="ZN(II)2CYS6 TRANSCRIPTION FACTOR (EUROFUNG)-RELATED"/>
    <property type="match status" value="1"/>
</dbReference>
<dbReference type="GO" id="GO:0006351">
    <property type="term" value="P:DNA-templated transcription"/>
    <property type="evidence" value="ECO:0007669"/>
    <property type="project" value="InterPro"/>
</dbReference>
<dbReference type="GO" id="GO:0008270">
    <property type="term" value="F:zinc ion binding"/>
    <property type="evidence" value="ECO:0007669"/>
    <property type="project" value="InterPro"/>
</dbReference>
<protein>
    <submittedName>
        <fullName evidence="6">Putative transcriptional regulatory protein C3C7.04</fullName>
    </submittedName>
</protein>
<dbReference type="InterPro" id="IPR053230">
    <property type="entry name" value="Trans_reg_galc"/>
</dbReference>
<proteinExistence type="predicted"/>
<organism evidence="6 7">
    <name type="scientific">Lachnellula cervina</name>
    <dbReference type="NCBI Taxonomy" id="1316786"/>
    <lineage>
        <taxon>Eukaryota</taxon>
        <taxon>Fungi</taxon>
        <taxon>Dikarya</taxon>
        <taxon>Ascomycota</taxon>
        <taxon>Pezizomycotina</taxon>
        <taxon>Leotiomycetes</taxon>
        <taxon>Helotiales</taxon>
        <taxon>Lachnaceae</taxon>
        <taxon>Lachnellula</taxon>
    </lineage>
</organism>
<dbReference type="PROSITE" id="PS00463">
    <property type="entry name" value="ZN2_CY6_FUNGAL_1"/>
    <property type="match status" value="1"/>
</dbReference>
<dbReference type="InterPro" id="IPR007219">
    <property type="entry name" value="XnlR_reg_dom"/>
</dbReference>
<keyword evidence="3" id="KW-0175">Coiled coil</keyword>
<keyword evidence="1" id="KW-0479">Metal-binding</keyword>
<dbReference type="Proteomes" id="UP000481288">
    <property type="component" value="Unassembled WGS sequence"/>
</dbReference>
<dbReference type="Pfam" id="PF00172">
    <property type="entry name" value="Zn_clus"/>
    <property type="match status" value="1"/>
</dbReference>
<evidence type="ECO:0000256" key="3">
    <source>
        <dbReference type="SAM" id="Coils"/>
    </source>
</evidence>
<dbReference type="CDD" id="cd00067">
    <property type="entry name" value="GAL4"/>
    <property type="match status" value="1"/>
</dbReference>
<dbReference type="SMART" id="SM00906">
    <property type="entry name" value="Fungal_trans"/>
    <property type="match status" value="1"/>
</dbReference>
<reference evidence="6 7" key="1">
    <citation type="submission" date="2018-05" db="EMBL/GenBank/DDBJ databases">
        <title>Whole genome sequencing for identification of molecular markers to develop diagnostic detection tools for the regulated plant pathogen Lachnellula willkommii.</title>
        <authorList>
            <person name="Giroux E."/>
            <person name="Bilodeau G."/>
        </authorList>
    </citation>
    <scope>NUCLEOTIDE SEQUENCE [LARGE SCALE GENOMIC DNA]</scope>
    <source>
        <strain evidence="6 7">CBS 625.97</strain>
    </source>
</reference>
<keyword evidence="2" id="KW-0539">Nucleus</keyword>
<dbReference type="GO" id="GO:0000981">
    <property type="term" value="F:DNA-binding transcription factor activity, RNA polymerase II-specific"/>
    <property type="evidence" value="ECO:0007669"/>
    <property type="project" value="InterPro"/>
</dbReference>
<sequence length="1000" mass="112030">MLKQDTRARGKRSRDEGEGRSRKSDASHNFDPVKPAQPLGSTSYDIRSRGSPGLAKHQHAVGTAAQPQMSLLNAPLGKVAIPALKQSRRNETASTAFKRGRTAHACDNCRKSKAGCTGELPCLKCRNAGIHCVYGDGKRDKDRKRLSKLSKEADSLTRQNYDMVEGLRRIQLRAELSKEEIREAIDNILTMSPISTTGESETLHTVSPGRELSEGSEEEYDETEVGSTGSIDAINVDTDRDDTRATGLVGKSSAVAWAKRTAEECGPGRSNPAASGKRDIPFAPASYHTEDADFEESEVSNVDMFEWPDSRVADALVRSYFDHVHKAFPIVDKAAFTLKYTHFRPGSSDLSPEDLIWLGTLNTVFAISAVFAHLTKSPTRGHHNDHLLYVARAKLLCLDQGILYRDARVSTVCALGLLCLYYVSTCRLNRAWTICGLAIRDAMTLGLHLRSEAPGIPDVEKEHRVRIWWSLYGLECSLNESTGRPSCVSDRDISAPLPININEEDFHPGQVLYDRMEDIQSSEILSFNRRNSRASRVRIATGVPSLPYMFPILQLQPTTSTYFIYRTQLSIIAHEIVTQLYCASTIREKWSNVQDIIHGVDQRLETWKENLPVEFNVDFDTIKEPDWNDPWLLQRTGLAMLFNSSRMILFRPCLCRFEGRIKNQSEASQDFSQKAVVACILSARKMISLFAWSATSNEKVYAITPWWNILNYLCEALSVLMLEMAFQSQHMPRESAHILEDAKKGVNWLAMMSGQFISARKAWEIFDKLIRLVAPVIHSSVLDMPTEAPIPPGYHWRRRMTDTLQQGFPSQSPLQRQFPSQSPLQRQHPVELTEGHLRQFQSAQPTVSIPTAPPYWTPQHAPTTPFQPYTETYDQGYSEMFGNPLDHSEALSRFSNIGGVHGIYDDPWLHMFSEGGGVAGAGMHFDSSSGGEDRRDFIAQNVQHEPPPPVYHPYGGMGASSDAGSRVPGQFPGPGVMEQQQNNERLQRDGTSSYRRDFGY</sequence>
<dbReference type="Pfam" id="PF04082">
    <property type="entry name" value="Fungal_trans"/>
    <property type="match status" value="1"/>
</dbReference>
<evidence type="ECO:0000256" key="2">
    <source>
        <dbReference type="ARBA" id="ARBA00023242"/>
    </source>
</evidence>
<comment type="caution">
    <text evidence="6">The sequence shown here is derived from an EMBL/GenBank/DDBJ whole genome shotgun (WGS) entry which is preliminary data.</text>
</comment>
<name>A0A7D8UJT8_9HELO</name>
<dbReference type="SUPFAM" id="SSF57701">
    <property type="entry name" value="Zn2/Cys6 DNA-binding domain"/>
    <property type="match status" value="1"/>
</dbReference>
<dbReference type="PANTHER" id="PTHR47654:SF5">
    <property type="entry name" value="TRANSCRIPTION FACTOR DOMAIN-CONTAINING PROTEIN"/>
    <property type="match status" value="1"/>
</dbReference>
<dbReference type="OrthoDB" id="5296287at2759"/>
<feature type="region of interest" description="Disordered" evidence="4">
    <location>
        <begin position="806"/>
        <end position="826"/>
    </location>
</feature>
<dbReference type="AlphaFoldDB" id="A0A7D8UJT8"/>
<keyword evidence="7" id="KW-1185">Reference proteome</keyword>
<dbReference type="InterPro" id="IPR036864">
    <property type="entry name" value="Zn2-C6_fun-type_DNA-bd_sf"/>
</dbReference>
<dbReference type="InterPro" id="IPR001138">
    <property type="entry name" value="Zn2Cys6_DnaBD"/>
</dbReference>
<feature type="region of interest" description="Disordered" evidence="4">
    <location>
        <begin position="1"/>
        <end position="62"/>
    </location>
</feature>
<evidence type="ECO:0000313" key="6">
    <source>
        <dbReference type="EMBL" id="TVY49853.1"/>
    </source>
</evidence>
<accession>A0A7D8UJT8</accession>
<evidence type="ECO:0000256" key="4">
    <source>
        <dbReference type="SAM" id="MobiDB-lite"/>
    </source>
</evidence>
<feature type="region of interest" description="Disordered" evidence="4">
    <location>
        <begin position="958"/>
        <end position="1000"/>
    </location>
</feature>
<dbReference type="EMBL" id="QGMG01001289">
    <property type="protein sequence ID" value="TVY49853.1"/>
    <property type="molecule type" value="Genomic_DNA"/>
</dbReference>